<name>A0ABT0G254_9ACTN</name>
<organism evidence="2 3">
    <name type="scientific">Actinomadura luzonensis</name>
    <dbReference type="NCBI Taxonomy" id="2805427"/>
    <lineage>
        <taxon>Bacteria</taxon>
        <taxon>Bacillati</taxon>
        <taxon>Actinomycetota</taxon>
        <taxon>Actinomycetes</taxon>
        <taxon>Streptosporangiales</taxon>
        <taxon>Thermomonosporaceae</taxon>
        <taxon>Actinomadura</taxon>
    </lineage>
</organism>
<evidence type="ECO:0008006" key="4">
    <source>
        <dbReference type="Google" id="ProtNLM"/>
    </source>
</evidence>
<keyword evidence="3" id="KW-1185">Reference proteome</keyword>
<protein>
    <recommendedName>
        <fullName evidence="4">DUF4244 domain-containing protein</fullName>
    </recommendedName>
</protein>
<keyword evidence="1" id="KW-1133">Transmembrane helix</keyword>
<dbReference type="EMBL" id="JAKRKC020000002">
    <property type="protein sequence ID" value="MCK2218690.1"/>
    <property type="molecule type" value="Genomic_DNA"/>
</dbReference>
<evidence type="ECO:0000256" key="1">
    <source>
        <dbReference type="SAM" id="Phobius"/>
    </source>
</evidence>
<comment type="caution">
    <text evidence="2">The sequence shown here is derived from an EMBL/GenBank/DDBJ whole genome shotgun (WGS) entry which is preliminary data.</text>
</comment>
<proteinExistence type="predicted"/>
<feature type="transmembrane region" description="Helical" evidence="1">
    <location>
        <begin position="6"/>
        <end position="33"/>
    </location>
</feature>
<accession>A0ABT0G254</accession>
<reference evidence="2 3" key="1">
    <citation type="submission" date="2022-04" db="EMBL/GenBank/DDBJ databases">
        <title>Genome draft of Actinomadura sp. ATCC 31491.</title>
        <authorList>
            <person name="Shi X."/>
            <person name="Du Y."/>
        </authorList>
    </citation>
    <scope>NUCLEOTIDE SEQUENCE [LARGE SCALE GENOMIC DNA]</scope>
    <source>
        <strain evidence="2 3">ATCC 31491</strain>
    </source>
</reference>
<evidence type="ECO:0000313" key="3">
    <source>
        <dbReference type="Proteomes" id="UP001317259"/>
    </source>
</evidence>
<gene>
    <name evidence="2" type="ORF">MF672_033575</name>
</gene>
<sequence>MNALDPVAVAAATVIALTVIAGVTAVLTVLLAVRGTPGARRAEIIGAVADLVRAVRGR</sequence>
<dbReference type="Proteomes" id="UP001317259">
    <property type="component" value="Unassembled WGS sequence"/>
</dbReference>
<dbReference type="RefSeq" id="WP_242381235.1">
    <property type="nucleotide sequence ID" value="NZ_JAKRKC020000002.1"/>
</dbReference>
<keyword evidence="1" id="KW-0812">Transmembrane</keyword>
<keyword evidence="1" id="KW-0472">Membrane</keyword>
<evidence type="ECO:0000313" key="2">
    <source>
        <dbReference type="EMBL" id="MCK2218690.1"/>
    </source>
</evidence>